<feature type="non-terminal residue" evidence="1">
    <location>
        <position position="1"/>
    </location>
</feature>
<protein>
    <submittedName>
        <fullName evidence="1">Uncharacterized protein</fullName>
    </submittedName>
</protein>
<gene>
    <name evidence="1" type="primary">ORF22769</name>
</gene>
<proteinExistence type="predicted"/>
<dbReference type="AlphaFoldDB" id="A0A0B6YE42"/>
<sequence length="99" mass="11047">SCFCCSDLHIEEEPGDNQLVNSDTISPSNTHTQSLVKLGYLSQSGDLDLHTNRLDSSIGYVERGSSLNDCLIHETSDRNVYITHDLGFDDLIVTDFKRN</sequence>
<reference evidence="1" key="1">
    <citation type="submission" date="2014-12" db="EMBL/GenBank/DDBJ databases">
        <title>Insight into the proteome of Arion vulgaris.</title>
        <authorList>
            <person name="Aradska J."/>
            <person name="Bulat T."/>
            <person name="Smidak R."/>
            <person name="Sarate P."/>
            <person name="Gangsoo J."/>
            <person name="Sialana F."/>
            <person name="Bilban M."/>
            <person name="Lubec G."/>
        </authorList>
    </citation>
    <scope>NUCLEOTIDE SEQUENCE</scope>
    <source>
        <tissue evidence="1">Skin</tissue>
    </source>
</reference>
<organism evidence="1">
    <name type="scientific">Arion vulgaris</name>
    <dbReference type="NCBI Taxonomy" id="1028688"/>
    <lineage>
        <taxon>Eukaryota</taxon>
        <taxon>Metazoa</taxon>
        <taxon>Spiralia</taxon>
        <taxon>Lophotrochozoa</taxon>
        <taxon>Mollusca</taxon>
        <taxon>Gastropoda</taxon>
        <taxon>Heterobranchia</taxon>
        <taxon>Euthyneura</taxon>
        <taxon>Panpulmonata</taxon>
        <taxon>Eupulmonata</taxon>
        <taxon>Stylommatophora</taxon>
        <taxon>Helicina</taxon>
        <taxon>Arionoidea</taxon>
        <taxon>Arionidae</taxon>
        <taxon>Arion</taxon>
    </lineage>
</organism>
<feature type="non-terminal residue" evidence="1">
    <location>
        <position position="99"/>
    </location>
</feature>
<evidence type="ECO:0000313" key="1">
    <source>
        <dbReference type="EMBL" id="CEK54428.1"/>
    </source>
</evidence>
<name>A0A0B6YE42_9EUPU</name>
<accession>A0A0B6YE42</accession>
<dbReference type="EMBL" id="HACG01007563">
    <property type="protein sequence ID" value="CEK54428.1"/>
    <property type="molecule type" value="Transcribed_RNA"/>
</dbReference>